<name>A0AAV5SJK5_9BILA</name>
<accession>A0AAV5SJK5</accession>
<dbReference type="Proteomes" id="UP001432027">
    <property type="component" value="Unassembled WGS sequence"/>
</dbReference>
<gene>
    <name evidence="1" type="ORF">PENTCL1PPCAC_5706</name>
</gene>
<reference evidence="1" key="1">
    <citation type="submission" date="2023-10" db="EMBL/GenBank/DDBJ databases">
        <title>Genome assembly of Pristionchus species.</title>
        <authorList>
            <person name="Yoshida K."/>
            <person name="Sommer R.J."/>
        </authorList>
    </citation>
    <scope>NUCLEOTIDE SEQUENCE</scope>
    <source>
        <strain evidence="1">RS0144</strain>
    </source>
</reference>
<dbReference type="AlphaFoldDB" id="A0AAV5SJK5"/>
<protein>
    <submittedName>
        <fullName evidence="1">Uncharacterized protein</fullName>
    </submittedName>
</protein>
<evidence type="ECO:0000313" key="2">
    <source>
        <dbReference type="Proteomes" id="UP001432027"/>
    </source>
</evidence>
<keyword evidence="2" id="KW-1185">Reference proteome</keyword>
<evidence type="ECO:0000313" key="1">
    <source>
        <dbReference type="EMBL" id="GMS83531.1"/>
    </source>
</evidence>
<feature type="non-terminal residue" evidence="1">
    <location>
        <position position="1"/>
    </location>
</feature>
<sequence length="100" mass="12262">VFPDTQMFMIVDDRDQPTYNWIVDLVFRRRAYSEYSRERTRRKVQSEIRTFLNQKASRLREDHGMDHPIPMRVRKQQERQQRIVQIAQQVEARQQEVTAK</sequence>
<comment type="caution">
    <text evidence="1">The sequence shown here is derived from an EMBL/GenBank/DDBJ whole genome shotgun (WGS) entry which is preliminary data.</text>
</comment>
<dbReference type="EMBL" id="BTSX01000002">
    <property type="protein sequence ID" value="GMS83531.1"/>
    <property type="molecule type" value="Genomic_DNA"/>
</dbReference>
<organism evidence="1 2">
    <name type="scientific">Pristionchus entomophagus</name>
    <dbReference type="NCBI Taxonomy" id="358040"/>
    <lineage>
        <taxon>Eukaryota</taxon>
        <taxon>Metazoa</taxon>
        <taxon>Ecdysozoa</taxon>
        <taxon>Nematoda</taxon>
        <taxon>Chromadorea</taxon>
        <taxon>Rhabditida</taxon>
        <taxon>Rhabditina</taxon>
        <taxon>Diplogasteromorpha</taxon>
        <taxon>Diplogasteroidea</taxon>
        <taxon>Neodiplogasteridae</taxon>
        <taxon>Pristionchus</taxon>
    </lineage>
</organism>
<proteinExistence type="predicted"/>